<dbReference type="InterPro" id="IPR001650">
    <property type="entry name" value="Helicase_C-like"/>
</dbReference>
<keyword evidence="4" id="KW-0378">Hydrolase</keyword>
<keyword evidence="6" id="KW-0539">Nucleus</keyword>
<feature type="region of interest" description="Disordered" evidence="7">
    <location>
        <begin position="1312"/>
        <end position="1341"/>
    </location>
</feature>
<sequence>MPYRPAPEVSEFVEIPAPPPGRMASLWYSHEAAAEAWIIERVVGWTEEGSPGAEDLASLALLGDAEAADPILVPTYLWLVKWRGRSYQHCSWERSADLLRHDPVAKTKLRRYLSALLQDYGAGWRGALRGKAAAGGEDWFDAGYVEVDRILSCDEGGVDFGVFEKQRRINAGELGGPPTKEEDPEYWDGEDNVRYIVKWKNLGGDQLTWEKWENLKEDFVDEVEDFWLRQQLPAPEEELLRQRPHPRVADFKKLAASPAYGISSKVRPGAAPVAAADRPTLALRDYQLEGVNWIMFNYYNKRSCILADEMGLGKTIQSMAFLQLLHSTPDISCRGPFLVVAPLSLVDQWASEAAMWAPDMNVIVYHGPVEARKVVTDCEFEFNEPFVDVALAARLRRAGVKKFNIVITTYEVVIKEISMMQKIGWKTLIVDEAHRLKNPASRFNSELSTLPRDFTLLLTGTPLQNSTEELWALLHFADKKSFSSKESFVEKFGELKDARQVAALHTVLRPYLLRRVKEDVEKSLPPKDETIIRVNLTPIQKRFYRAVYEKNVAFLYKGQKATNGPSLMNVAMELRKCCNHPYLLRGVEDQVLNDAFEKNLGSSDLRLLEQKAIDSAKQVASSTSSSTTPPPNPLQELVDKKNKICQDRLIATSGKMVLLQKLLPKLFAGGHKVLIFSQMVKVLDLIEELVKSILKFKYERLDGSSKSTARSAAVMRFNAASYNRFCMLLSTRAGGLGLNLTSADTVIIFDSDWNPQNDMQAMARAHRIGQTRPVSVYRLITEKTYEEQMFHSASMKLGLDRAMLAAQKESGSGTIGAAGSSRAPTDVMEIDRLLKQGAYEVFRGDDDDADDDVMPEVDIDEILAQSSKINYDKSKNMAASLSSFKNAAFVTVDNDNIDINDENFWEKAIGIAPPPVTDPKLKGTLHDLVGNDKKRARRQAEVFDPFADMVDAENRKEMKKRIRLEEELANQKLNKKATRVAQRKAIADRKEKERLARVAKREKDTLDKNQKSRTGKEKSRPKVLTRQIATAAALLPKLTWETAVRDKLIGALHRFGFGRWTNIRAELGIPMLPLQDVELVVRQYMLFAASRAVPATQIEYDAIKTSPFCLDAVQTALRVSAEIIPNTLRMPFALVNDRDFSRKQYAGAARRSLVRLSFLADLNRLAEGVVGKCADELGNAALKRRMVGSNAGWEHLDLGQRLRLFTAEELMAQLDLGTERPPYAAWAKPIEYWDHRCDLGLVVGTFVHGMGNFDAILKDPDLPFNAKARRMAASPAFEVLADTKVLVKNTLWSANEAIERCLDEAEKAYEKKRAEERQQAAEDEQESNRARKPMGRPSKETVRARTALLKAEQRARVAPASLSADKLREFAVKSMQAAGGGGAGGVCPESVDELFRGFTPRRADLEVLASFLVSSGLSRLSGGGGGRGKTCRFRFDEHDSILRQSDLVESVVPGVAGIGGREGTRSAAGGGGETAPMEFEEEEEEEDVMDIDLGGEEEKADMGIAIAAAEVRTALVAKVGLLRCLRETGEADPRGLSVSFEFVPDNYVGLPFEYDELPPNVSAVVALCGRKGGGGAQVERSERGLGALLNSSDATCRKAGSMEEVEFRGGLVEAEDLDLDCDTRARVALAAIGFGCPLVSKLEIRKELLVHIDSEKTWSRSAAMVYSLSDFVAAAGVVEAGEDRVLAYLNDVFLPTCVWSATAGVFTAYVPVTGEQEEGVTGVVSDAELWGLSMLTWEEEEAKRRAGWQEKQDKSVVAALDHHCPIPDPTVSSTSLTPGAIERSHLCVRRTRLAASAAWVCGGWGVPLGELVAFCEQVGGWGRQPVPVWWQPGKDDVALVVGVARFGLHLDLIFRSLFDKKVILGLVRGVVGGAGGEEVGGEEAGGAEERVNDIRTLANEFVSFRALEERVGRICAHFSKARLDPNSTVDTPHYFTNI</sequence>
<feature type="domain" description="Chromo" evidence="8">
    <location>
        <begin position="145"/>
        <end position="238"/>
    </location>
</feature>
<dbReference type="SMART" id="SM00298">
    <property type="entry name" value="CHROMO"/>
    <property type="match status" value="2"/>
</dbReference>
<reference evidence="11 12" key="1">
    <citation type="journal article" date="2023" name="Commun. Biol.">
        <title>Genome analysis of Parmales, the sister group of diatoms, reveals the evolutionary specialization of diatoms from phago-mixotrophs to photoautotrophs.</title>
        <authorList>
            <person name="Ban H."/>
            <person name="Sato S."/>
            <person name="Yoshikawa S."/>
            <person name="Yamada K."/>
            <person name="Nakamura Y."/>
            <person name="Ichinomiya M."/>
            <person name="Sato N."/>
            <person name="Blanc-Mathieu R."/>
            <person name="Endo H."/>
            <person name="Kuwata A."/>
            <person name="Ogata H."/>
        </authorList>
    </citation>
    <scope>NUCLEOTIDE SEQUENCE [LARGE SCALE GENOMIC DNA]</scope>
</reference>
<evidence type="ECO:0000256" key="7">
    <source>
        <dbReference type="SAM" id="MobiDB-lite"/>
    </source>
</evidence>
<dbReference type="InterPro" id="IPR038718">
    <property type="entry name" value="SNF2-like_sf"/>
</dbReference>
<dbReference type="Gene3D" id="1.10.10.60">
    <property type="entry name" value="Homeodomain-like"/>
    <property type="match status" value="1"/>
</dbReference>
<evidence type="ECO:0000256" key="1">
    <source>
        <dbReference type="ARBA" id="ARBA00004123"/>
    </source>
</evidence>
<accession>A0ABQ6MY67</accession>
<dbReference type="SMART" id="SM00490">
    <property type="entry name" value="HELICc"/>
    <property type="match status" value="1"/>
</dbReference>
<dbReference type="EMBL" id="BRYB01000674">
    <property type="protein sequence ID" value="GMI35147.1"/>
    <property type="molecule type" value="Genomic_DNA"/>
</dbReference>
<dbReference type="PANTHER" id="PTHR45623">
    <property type="entry name" value="CHROMODOMAIN-HELICASE-DNA-BINDING PROTEIN 3-RELATED-RELATED"/>
    <property type="match status" value="1"/>
</dbReference>
<name>A0ABQ6MY67_9STRA</name>
<feature type="region of interest" description="Disordered" evidence="7">
    <location>
        <begin position="991"/>
        <end position="1021"/>
    </location>
</feature>
<dbReference type="SUPFAM" id="SSF54160">
    <property type="entry name" value="Chromo domain-like"/>
    <property type="match status" value="2"/>
</dbReference>
<dbReference type="Gene3D" id="3.40.50.10810">
    <property type="entry name" value="Tandem AAA-ATPase domain"/>
    <property type="match status" value="1"/>
</dbReference>
<evidence type="ECO:0000256" key="4">
    <source>
        <dbReference type="ARBA" id="ARBA00022801"/>
    </source>
</evidence>
<proteinExistence type="predicted"/>
<feature type="compositionally biased region" description="Basic and acidic residues" evidence="7">
    <location>
        <begin position="991"/>
        <end position="1020"/>
    </location>
</feature>
<feature type="domain" description="Helicase C-terminal" evidence="10">
    <location>
        <begin position="658"/>
        <end position="810"/>
    </location>
</feature>
<evidence type="ECO:0000256" key="6">
    <source>
        <dbReference type="ARBA" id="ARBA00023242"/>
    </source>
</evidence>
<dbReference type="InterPro" id="IPR027417">
    <property type="entry name" value="P-loop_NTPase"/>
</dbReference>
<dbReference type="PROSITE" id="PS50013">
    <property type="entry name" value="CHROMO_2"/>
    <property type="match status" value="2"/>
</dbReference>
<organism evidence="11 12">
    <name type="scientific">Tetraparma gracilis</name>
    <dbReference type="NCBI Taxonomy" id="2962635"/>
    <lineage>
        <taxon>Eukaryota</taxon>
        <taxon>Sar</taxon>
        <taxon>Stramenopiles</taxon>
        <taxon>Ochrophyta</taxon>
        <taxon>Bolidophyceae</taxon>
        <taxon>Parmales</taxon>
        <taxon>Triparmaceae</taxon>
        <taxon>Tetraparma</taxon>
    </lineage>
</organism>
<keyword evidence="3" id="KW-0547">Nucleotide-binding</keyword>
<comment type="caution">
    <text evidence="11">The sequence shown here is derived from an EMBL/GenBank/DDBJ whole genome shotgun (WGS) entry which is preliminary data.</text>
</comment>
<dbReference type="CDD" id="cd18793">
    <property type="entry name" value="SF2_C_SNF"/>
    <property type="match status" value="1"/>
</dbReference>
<dbReference type="InterPro" id="IPR049730">
    <property type="entry name" value="SNF2/RAD54-like_C"/>
</dbReference>
<feature type="domain" description="Helicase ATP-binding" evidence="9">
    <location>
        <begin position="295"/>
        <end position="480"/>
    </location>
</feature>
<evidence type="ECO:0000256" key="3">
    <source>
        <dbReference type="ARBA" id="ARBA00022741"/>
    </source>
</evidence>
<evidence type="ECO:0000256" key="2">
    <source>
        <dbReference type="ARBA" id="ARBA00022737"/>
    </source>
</evidence>
<dbReference type="InterPro" id="IPR014001">
    <property type="entry name" value="Helicase_ATP-bd"/>
</dbReference>
<feature type="region of interest" description="Disordered" evidence="7">
    <location>
        <begin position="1459"/>
        <end position="1485"/>
    </location>
</feature>
<dbReference type="Gene3D" id="3.40.50.300">
    <property type="entry name" value="P-loop containing nucleotide triphosphate hydrolases"/>
    <property type="match status" value="1"/>
</dbReference>
<feature type="domain" description="Chromo" evidence="8">
    <location>
        <begin position="37"/>
        <end position="112"/>
    </location>
</feature>
<dbReference type="Gene3D" id="2.40.50.40">
    <property type="match status" value="2"/>
</dbReference>
<dbReference type="PANTHER" id="PTHR45623:SF11">
    <property type="entry name" value="KISMET, ISOFORM C"/>
    <property type="match status" value="1"/>
</dbReference>
<evidence type="ECO:0000313" key="11">
    <source>
        <dbReference type="EMBL" id="GMI35147.1"/>
    </source>
</evidence>
<evidence type="ECO:0000313" key="12">
    <source>
        <dbReference type="Proteomes" id="UP001165060"/>
    </source>
</evidence>
<dbReference type="SUPFAM" id="SSF52540">
    <property type="entry name" value="P-loop containing nucleoside triphosphate hydrolases"/>
    <property type="match status" value="2"/>
</dbReference>
<dbReference type="Pfam" id="PF00176">
    <property type="entry name" value="SNF2-rel_dom"/>
    <property type="match status" value="1"/>
</dbReference>
<dbReference type="InterPro" id="IPR016197">
    <property type="entry name" value="Chromo-like_dom_sf"/>
</dbReference>
<dbReference type="SMART" id="SM00487">
    <property type="entry name" value="DEXDc"/>
    <property type="match status" value="1"/>
</dbReference>
<evidence type="ECO:0000256" key="5">
    <source>
        <dbReference type="ARBA" id="ARBA00022840"/>
    </source>
</evidence>
<protein>
    <submittedName>
        <fullName evidence="11">Uncharacterized protein</fullName>
    </submittedName>
</protein>
<evidence type="ECO:0000259" key="9">
    <source>
        <dbReference type="PROSITE" id="PS51192"/>
    </source>
</evidence>
<dbReference type="PROSITE" id="PS51194">
    <property type="entry name" value="HELICASE_CTER"/>
    <property type="match status" value="1"/>
</dbReference>
<gene>
    <name evidence="11" type="ORF">TeGR_g11422</name>
</gene>
<dbReference type="InterPro" id="IPR000330">
    <property type="entry name" value="SNF2_N"/>
</dbReference>
<dbReference type="Proteomes" id="UP001165060">
    <property type="component" value="Unassembled WGS sequence"/>
</dbReference>
<dbReference type="Pfam" id="PF00271">
    <property type="entry name" value="Helicase_C"/>
    <property type="match status" value="1"/>
</dbReference>
<dbReference type="PROSITE" id="PS51192">
    <property type="entry name" value="HELICASE_ATP_BIND_1"/>
    <property type="match status" value="1"/>
</dbReference>
<comment type="subcellular location">
    <subcellularLocation>
        <location evidence="1">Nucleus</location>
    </subcellularLocation>
</comment>
<keyword evidence="12" id="KW-1185">Reference proteome</keyword>
<evidence type="ECO:0000259" key="10">
    <source>
        <dbReference type="PROSITE" id="PS51194"/>
    </source>
</evidence>
<evidence type="ECO:0000259" key="8">
    <source>
        <dbReference type="PROSITE" id="PS50013"/>
    </source>
</evidence>
<keyword evidence="2" id="KW-0677">Repeat</keyword>
<keyword evidence="5" id="KW-0067">ATP-binding</keyword>
<dbReference type="InterPro" id="IPR000953">
    <property type="entry name" value="Chromo/chromo_shadow_dom"/>
</dbReference>